<gene>
    <name evidence="2" type="ORF">PoB_000036200</name>
</gene>
<dbReference type="AlphaFoldDB" id="A0AAV3XUP3"/>
<dbReference type="EMBL" id="BLXT01000045">
    <property type="protein sequence ID" value="GFN73856.1"/>
    <property type="molecule type" value="Genomic_DNA"/>
</dbReference>
<evidence type="ECO:0000313" key="3">
    <source>
        <dbReference type="Proteomes" id="UP000735302"/>
    </source>
</evidence>
<dbReference type="Proteomes" id="UP000735302">
    <property type="component" value="Unassembled WGS sequence"/>
</dbReference>
<accession>A0AAV3XUP3</accession>
<comment type="caution">
    <text evidence="2">The sequence shown here is derived from an EMBL/GenBank/DDBJ whole genome shotgun (WGS) entry which is preliminary data.</text>
</comment>
<evidence type="ECO:0000256" key="1">
    <source>
        <dbReference type="SAM" id="MobiDB-lite"/>
    </source>
</evidence>
<keyword evidence="3" id="KW-1185">Reference proteome</keyword>
<feature type="compositionally biased region" description="Basic and acidic residues" evidence="1">
    <location>
        <begin position="69"/>
        <end position="78"/>
    </location>
</feature>
<feature type="region of interest" description="Disordered" evidence="1">
    <location>
        <begin position="52"/>
        <end position="85"/>
    </location>
</feature>
<organism evidence="2 3">
    <name type="scientific">Plakobranchus ocellatus</name>
    <dbReference type="NCBI Taxonomy" id="259542"/>
    <lineage>
        <taxon>Eukaryota</taxon>
        <taxon>Metazoa</taxon>
        <taxon>Spiralia</taxon>
        <taxon>Lophotrochozoa</taxon>
        <taxon>Mollusca</taxon>
        <taxon>Gastropoda</taxon>
        <taxon>Heterobranchia</taxon>
        <taxon>Euthyneura</taxon>
        <taxon>Panpulmonata</taxon>
        <taxon>Sacoglossa</taxon>
        <taxon>Placobranchoidea</taxon>
        <taxon>Plakobranchidae</taxon>
        <taxon>Plakobranchus</taxon>
    </lineage>
</organism>
<proteinExistence type="predicted"/>
<protein>
    <submittedName>
        <fullName evidence="2">Uncharacterized protein</fullName>
    </submittedName>
</protein>
<sequence length="141" mass="15885">MLGEQFESQHMDLPEIREKNPVKIEPFTFHGALDILYTLSYTRREPMFADETACVPTRDLPPLSQGTDSRSKPREKSPCRSQGGLAIHCATNAPQSKRRVPADIRAGLLFTVSPTPRNLREGSLQILKRACYLLCHQRPAL</sequence>
<reference evidence="2 3" key="1">
    <citation type="journal article" date="2021" name="Elife">
        <title>Chloroplast acquisition without the gene transfer in kleptoplastic sea slugs, Plakobranchus ocellatus.</title>
        <authorList>
            <person name="Maeda T."/>
            <person name="Takahashi S."/>
            <person name="Yoshida T."/>
            <person name="Shimamura S."/>
            <person name="Takaki Y."/>
            <person name="Nagai Y."/>
            <person name="Toyoda A."/>
            <person name="Suzuki Y."/>
            <person name="Arimoto A."/>
            <person name="Ishii H."/>
            <person name="Satoh N."/>
            <person name="Nishiyama T."/>
            <person name="Hasebe M."/>
            <person name="Maruyama T."/>
            <person name="Minagawa J."/>
            <person name="Obokata J."/>
            <person name="Shigenobu S."/>
        </authorList>
    </citation>
    <scope>NUCLEOTIDE SEQUENCE [LARGE SCALE GENOMIC DNA]</scope>
</reference>
<evidence type="ECO:0000313" key="2">
    <source>
        <dbReference type="EMBL" id="GFN73856.1"/>
    </source>
</evidence>
<name>A0AAV3XUP3_9GAST</name>